<feature type="transmembrane region" description="Helical" evidence="1">
    <location>
        <begin position="41"/>
        <end position="64"/>
    </location>
</feature>
<organism evidence="2 3">
    <name type="scientific">Catenulispora pinistramenti</name>
    <dbReference type="NCBI Taxonomy" id="2705254"/>
    <lineage>
        <taxon>Bacteria</taxon>
        <taxon>Bacillati</taxon>
        <taxon>Actinomycetota</taxon>
        <taxon>Actinomycetes</taxon>
        <taxon>Catenulisporales</taxon>
        <taxon>Catenulisporaceae</taxon>
        <taxon>Catenulispora</taxon>
    </lineage>
</organism>
<dbReference type="EMBL" id="JAAFYZ010000018">
    <property type="protein sequence ID" value="MBS2546777.1"/>
    <property type="molecule type" value="Genomic_DNA"/>
</dbReference>
<proteinExistence type="predicted"/>
<keyword evidence="1" id="KW-0812">Transmembrane</keyword>
<keyword evidence="1" id="KW-0472">Membrane</keyword>
<keyword evidence="1" id="KW-1133">Transmembrane helix</keyword>
<feature type="transmembrane region" description="Helical" evidence="1">
    <location>
        <begin position="12"/>
        <end position="35"/>
    </location>
</feature>
<sequence>MRVETTVSRQHGSVSTPIVPCTVAAVLIFGTGVLVLGSTALAASVTVLTFGIVLVVSALVRMVALTRH</sequence>
<name>A0ABS5KL63_9ACTN</name>
<gene>
    <name evidence="2" type="ORF">KGQ19_07840</name>
</gene>
<accession>A0ABS5KL63</accession>
<evidence type="ECO:0000313" key="3">
    <source>
        <dbReference type="Proteomes" id="UP000730482"/>
    </source>
</evidence>
<dbReference type="RefSeq" id="WP_212008420.1">
    <property type="nucleotide sequence ID" value="NZ_JAAFYZ010000018.1"/>
</dbReference>
<comment type="caution">
    <text evidence="2">The sequence shown here is derived from an EMBL/GenBank/DDBJ whole genome shotgun (WGS) entry which is preliminary data.</text>
</comment>
<evidence type="ECO:0000256" key="1">
    <source>
        <dbReference type="SAM" id="Phobius"/>
    </source>
</evidence>
<dbReference type="Proteomes" id="UP000730482">
    <property type="component" value="Unassembled WGS sequence"/>
</dbReference>
<protein>
    <submittedName>
        <fullName evidence="2">Uncharacterized protein</fullName>
    </submittedName>
</protein>
<evidence type="ECO:0000313" key="2">
    <source>
        <dbReference type="EMBL" id="MBS2546777.1"/>
    </source>
</evidence>
<reference evidence="2 3" key="1">
    <citation type="submission" date="2020-02" db="EMBL/GenBank/DDBJ databases">
        <title>Acidophilic actinobacteria isolated from forest soil.</title>
        <authorList>
            <person name="Golinska P."/>
        </authorList>
    </citation>
    <scope>NUCLEOTIDE SEQUENCE [LARGE SCALE GENOMIC DNA]</scope>
    <source>
        <strain evidence="2 3">NL8</strain>
    </source>
</reference>
<keyword evidence="3" id="KW-1185">Reference proteome</keyword>